<dbReference type="InterPro" id="IPR004481">
    <property type="entry name" value="K/Na/Ca-exchanger"/>
</dbReference>
<dbReference type="EMBL" id="QGGU01000010">
    <property type="protein sequence ID" value="PWK47792.1"/>
    <property type="molecule type" value="Genomic_DNA"/>
</dbReference>
<accession>A0A316FI67</accession>
<feature type="transmembrane region" description="Helical" evidence="5">
    <location>
        <begin position="271"/>
        <end position="296"/>
    </location>
</feature>
<evidence type="ECO:0000256" key="5">
    <source>
        <dbReference type="SAM" id="Phobius"/>
    </source>
</evidence>
<dbReference type="GO" id="GO:0008273">
    <property type="term" value="F:calcium, potassium:sodium antiporter activity"/>
    <property type="evidence" value="ECO:0007669"/>
    <property type="project" value="TreeGrafter"/>
</dbReference>
<feature type="transmembrane region" description="Helical" evidence="5">
    <location>
        <begin position="71"/>
        <end position="92"/>
    </location>
</feature>
<dbReference type="RefSeq" id="WP_245411456.1">
    <property type="nucleotide sequence ID" value="NZ_QGGU01000010.1"/>
</dbReference>
<feature type="transmembrane region" description="Helical" evidence="5">
    <location>
        <begin position="130"/>
        <end position="149"/>
    </location>
</feature>
<feature type="domain" description="Sodium/calcium exchanger membrane region" evidence="6">
    <location>
        <begin position="175"/>
        <end position="322"/>
    </location>
</feature>
<dbReference type="PANTHER" id="PTHR10846:SF8">
    <property type="entry name" value="INNER MEMBRANE PROTEIN YRBG"/>
    <property type="match status" value="1"/>
</dbReference>
<dbReference type="PANTHER" id="PTHR10846">
    <property type="entry name" value="SODIUM/POTASSIUM/CALCIUM EXCHANGER"/>
    <property type="match status" value="1"/>
</dbReference>
<protein>
    <submittedName>
        <fullName evidence="7">Cation:H+ antiporter</fullName>
    </submittedName>
</protein>
<dbReference type="InterPro" id="IPR044880">
    <property type="entry name" value="NCX_ion-bd_dom_sf"/>
</dbReference>
<comment type="subcellular location">
    <subcellularLocation>
        <location evidence="1">Membrane</location>
        <topology evidence="1">Multi-pass membrane protein</topology>
    </subcellularLocation>
</comment>
<evidence type="ECO:0000256" key="4">
    <source>
        <dbReference type="ARBA" id="ARBA00023136"/>
    </source>
</evidence>
<dbReference type="Proteomes" id="UP000245790">
    <property type="component" value="Unassembled WGS sequence"/>
</dbReference>
<dbReference type="NCBIfam" id="TIGR00367">
    <property type="entry name" value="calcium/sodium antiporter"/>
    <property type="match status" value="1"/>
</dbReference>
<proteinExistence type="predicted"/>
<evidence type="ECO:0000259" key="6">
    <source>
        <dbReference type="Pfam" id="PF01699"/>
    </source>
</evidence>
<feature type="transmembrane region" description="Helical" evidence="5">
    <location>
        <begin position="245"/>
        <end position="265"/>
    </location>
</feature>
<keyword evidence="8" id="KW-1185">Reference proteome</keyword>
<feature type="transmembrane region" description="Helical" evidence="5">
    <location>
        <begin position="175"/>
        <end position="197"/>
    </location>
</feature>
<evidence type="ECO:0000313" key="7">
    <source>
        <dbReference type="EMBL" id="PWK47792.1"/>
    </source>
</evidence>
<comment type="caution">
    <text evidence="7">The sequence shown here is derived from an EMBL/GenBank/DDBJ whole genome shotgun (WGS) entry which is preliminary data.</text>
</comment>
<feature type="transmembrane region" description="Helical" evidence="5">
    <location>
        <begin position="38"/>
        <end position="59"/>
    </location>
</feature>
<keyword evidence="3 5" id="KW-1133">Transmembrane helix</keyword>
<dbReference type="GO" id="GO:0006874">
    <property type="term" value="P:intracellular calcium ion homeostasis"/>
    <property type="evidence" value="ECO:0007669"/>
    <property type="project" value="TreeGrafter"/>
</dbReference>
<evidence type="ECO:0000256" key="1">
    <source>
        <dbReference type="ARBA" id="ARBA00004141"/>
    </source>
</evidence>
<sequence length="337" mass="36147">MMYQYFALVISGIALLVWSADRFTDGAAAFARNLGVSPLIVGLTIVAIGSSAPEILISLNASLSNTPGIGLGNALGSNITNIAFVLGVSALIKPLHVESGTIKREFPVLMGITLWAAYLLSDGDLTAGESWPLLIALVFYVLWLIRVGMQTRVRQDLMLQEIVEELPDTMPNSKAIMWIIIGMALLQVSSKMLVYGASNIALHFGISDIIIGSTIIAIGTSLPELAATVAGVLKDEDEMALGNVIGSNIFNLLAVLSLPGILVGIQFDEDMFKVMILNVAPMLLLTVAMGIMGYGFRKKHGSINRIEGSLLLLVFVVWLTMSALQEMGKLDAWQSII</sequence>
<dbReference type="AlphaFoldDB" id="A0A316FI67"/>
<feature type="transmembrane region" description="Helical" evidence="5">
    <location>
        <begin position="209"/>
        <end position="233"/>
    </location>
</feature>
<evidence type="ECO:0000256" key="3">
    <source>
        <dbReference type="ARBA" id="ARBA00022989"/>
    </source>
</evidence>
<dbReference type="Gene3D" id="1.20.1420.30">
    <property type="entry name" value="NCX, central ion-binding region"/>
    <property type="match status" value="1"/>
</dbReference>
<evidence type="ECO:0000256" key="2">
    <source>
        <dbReference type="ARBA" id="ARBA00022692"/>
    </source>
</evidence>
<feature type="domain" description="Sodium/calcium exchanger membrane region" evidence="6">
    <location>
        <begin position="6"/>
        <end position="145"/>
    </location>
</feature>
<evidence type="ECO:0000313" key="8">
    <source>
        <dbReference type="Proteomes" id="UP000245790"/>
    </source>
</evidence>
<reference evidence="7 8" key="1">
    <citation type="submission" date="2018-05" db="EMBL/GenBank/DDBJ databases">
        <title>Genomic Encyclopedia of Type Strains, Phase IV (KMG-IV): sequencing the most valuable type-strain genomes for metagenomic binning, comparative biology and taxonomic classification.</title>
        <authorList>
            <person name="Goeker M."/>
        </authorList>
    </citation>
    <scope>NUCLEOTIDE SEQUENCE [LARGE SCALE GENOMIC DNA]</scope>
    <source>
        <strain evidence="7 8">DSM 25350</strain>
    </source>
</reference>
<dbReference type="GO" id="GO:0005262">
    <property type="term" value="F:calcium channel activity"/>
    <property type="evidence" value="ECO:0007669"/>
    <property type="project" value="TreeGrafter"/>
</dbReference>
<keyword evidence="4 5" id="KW-0472">Membrane</keyword>
<dbReference type="InterPro" id="IPR004837">
    <property type="entry name" value="NaCa_Exmemb"/>
</dbReference>
<organism evidence="7 8">
    <name type="scientific">Pleionea mediterranea</name>
    <dbReference type="NCBI Taxonomy" id="523701"/>
    <lineage>
        <taxon>Bacteria</taxon>
        <taxon>Pseudomonadati</taxon>
        <taxon>Pseudomonadota</taxon>
        <taxon>Gammaproteobacteria</taxon>
        <taxon>Oceanospirillales</taxon>
        <taxon>Pleioneaceae</taxon>
        <taxon>Pleionea</taxon>
    </lineage>
</organism>
<gene>
    <name evidence="7" type="ORF">C8D97_1104</name>
</gene>
<dbReference type="Pfam" id="PF01699">
    <property type="entry name" value="Na_Ca_ex"/>
    <property type="match status" value="2"/>
</dbReference>
<name>A0A316FI67_9GAMM</name>
<dbReference type="GO" id="GO:0005886">
    <property type="term" value="C:plasma membrane"/>
    <property type="evidence" value="ECO:0007669"/>
    <property type="project" value="TreeGrafter"/>
</dbReference>
<keyword evidence="2 5" id="KW-0812">Transmembrane</keyword>
<feature type="transmembrane region" description="Helical" evidence="5">
    <location>
        <begin position="308"/>
        <end position="325"/>
    </location>
</feature>